<dbReference type="AlphaFoldDB" id="A0A9W6XV87"/>
<organism evidence="3 4">
    <name type="scientific">Phytophthora fragariaefolia</name>
    <dbReference type="NCBI Taxonomy" id="1490495"/>
    <lineage>
        <taxon>Eukaryota</taxon>
        <taxon>Sar</taxon>
        <taxon>Stramenopiles</taxon>
        <taxon>Oomycota</taxon>
        <taxon>Peronosporomycetes</taxon>
        <taxon>Peronosporales</taxon>
        <taxon>Peronosporaceae</taxon>
        <taxon>Phytophthora</taxon>
    </lineage>
</organism>
<dbReference type="Pfam" id="PF22936">
    <property type="entry name" value="Pol_BBD"/>
    <property type="match status" value="1"/>
</dbReference>
<evidence type="ECO:0000313" key="3">
    <source>
        <dbReference type="EMBL" id="GMF46206.1"/>
    </source>
</evidence>
<dbReference type="Proteomes" id="UP001165121">
    <property type="component" value="Unassembled WGS sequence"/>
</dbReference>
<dbReference type="GO" id="GO:0008270">
    <property type="term" value="F:zinc ion binding"/>
    <property type="evidence" value="ECO:0007669"/>
    <property type="project" value="UniProtKB-KW"/>
</dbReference>
<dbReference type="EMBL" id="BSXT01001945">
    <property type="protein sequence ID" value="GMF46206.1"/>
    <property type="molecule type" value="Genomic_DNA"/>
</dbReference>
<keyword evidence="1" id="KW-0479">Metal-binding</keyword>
<dbReference type="SUPFAM" id="SSF57756">
    <property type="entry name" value="Retrovirus zinc finger-like domains"/>
    <property type="match status" value="1"/>
</dbReference>
<sequence>MEDEGVAICLLRGLPKSFENVVLNLSMSNAELRTQDLIKVLTNEHIERQGDKSAQVKAEDTARAFKAERKSRHCTYCGKSGHVMDKCWTKQKNDDQSERRGRSCRGAKNIQWRDDSDDDYIAFAVSTECGISRDSKLQESWAIDSGASHHICNDKTTFVEIKMCDKCELTVANGNTAKITGVGTVTLPSGKERDIRIQDALYVQSMNQNLLSVPQINRSGQFKVVFDGAEMHITLKTSQKIVASADLIDGLF</sequence>
<dbReference type="PANTHER" id="PTHR47592:SF27">
    <property type="entry name" value="OS08G0421700 PROTEIN"/>
    <property type="match status" value="1"/>
</dbReference>
<gene>
    <name evidence="3" type="ORF">Pfra01_001690500</name>
</gene>
<dbReference type="Pfam" id="PF14223">
    <property type="entry name" value="Retrotran_gag_2"/>
    <property type="match status" value="1"/>
</dbReference>
<comment type="caution">
    <text evidence="3">The sequence shown here is derived from an EMBL/GenBank/DDBJ whole genome shotgun (WGS) entry which is preliminary data.</text>
</comment>
<dbReference type="InterPro" id="IPR036875">
    <property type="entry name" value="Znf_CCHC_sf"/>
</dbReference>
<evidence type="ECO:0000259" key="2">
    <source>
        <dbReference type="PROSITE" id="PS50158"/>
    </source>
</evidence>
<accession>A0A9W6XV87</accession>
<evidence type="ECO:0000313" key="4">
    <source>
        <dbReference type="Proteomes" id="UP001165121"/>
    </source>
</evidence>
<proteinExistence type="predicted"/>
<dbReference type="InterPro" id="IPR001878">
    <property type="entry name" value="Znf_CCHC"/>
</dbReference>
<dbReference type="GO" id="GO:0003676">
    <property type="term" value="F:nucleic acid binding"/>
    <property type="evidence" value="ECO:0007669"/>
    <property type="project" value="InterPro"/>
</dbReference>
<dbReference type="PANTHER" id="PTHR47592">
    <property type="entry name" value="PBF68 PROTEIN"/>
    <property type="match status" value="1"/>
</dbReference>
<keyword evidence="4" id="KW-1185">Reference proteome</keyword>
<dbReference type="InterPro" id="IPR054722">
    <property type="entry name" value="PolX-like_BBD"/>
</dbReference>
<protein>
    <submittedName>
        <fullName evidence="3">Unnamed protein product</fullName>
    </submittedName>
</protein>
<reference evidence="3" key="1">
    <citation type="submission" date="2023-04" db="EMBL/GenBank/DDBJ databases">
        <title>Phytophthora fragariaefolia NBRC 109709.</title>
        <authorList>
            <person name="Ichikawa N."/>
            <person name="Sato H."/>
            <person name="Tonouchi N."/>
        </authorList>
    </citation>
    <scope>NUCLEOTIDE SEQUENCE</scope>
    <source>
        <strain evidence="3">NBRC 109709</strain>
    </source>
</reference>
<keyword evidence="1" id="KW-0862">Zinc</keyword>
<dbReference type="OrthoDB" id="413361at2759"/>
<feature type="domain" description="CCHC-type" evidence="2">
    <location>
        <begin position="74"/>
        <end position="87"/>
    </location>
</feature>
<keyword evidence="1" id="KW-0863">Zinc-finger</keyword>
<dbReference type="PROSITE" id="PS50158">
    <property type="entry name" value="ZF_CCHC"/>
    <property type="match status" value="1"/>
</dbReference>
<evidence type="ECO:0000256" key="1">
    <source>
        <dbReference type="PROSITE-ProRule" id="PRU00047"/>
    </source>
</evidence>
<name>A0A9W6XV87_9STRA</name>